<gene>
    <name evidence="1" type="ORF">FSB_LOCUS60627</name>
</gene>
<accession>A0A2N9J7Z9</accession>
<evidence type="ECO:0000313" key="1">
    <source>
        <dbReference type="EMBL" id="SPD32745.1"/>
    </source>
</evidence>
<protein>
    <submittedName>
        <fullName evidence="1">Uncharacterized protein</fullName>
    </submittedName>
</protein>
<organism evidence="1">
    <name type="scientific">Fagus sylvatica</name>
    <name type="common">Beechnut</name>
    <dbReference type="NCBI Taxonomy" id="28930"/>
    <lineage>
        <taxon>Eukaryota</taxon>
        <taxon>Viridiplantae</taxon>
        <taxon>Streptophyta</taxon>
        <taxon>Embryophyta</taxon>
        <taxon>Tracheophyta</taxon>
        <taxon>Spermatophyta</taxon>
        <taxon>Magnoliopsida</taxon>
        <taxon>eudicotyledons</taxon>
        <taxon>Gunneridae</taxon>
        <taxon>Pentapetalae</taxon>
        <taxon>rosids</taxon>
        <taxon>fabids</taxon>
        <taxon>Fagales</taxon>
        <taxon>Fagaceae</taxon>
        <taxon>Fagus</taxon>
    </lineage>
</organism>
<sequence>MEEVKSDAAIDATAEKDGDFEGLGVGHGAREIIGMEAVEGRDCHGCGLCPQEARKDLVWF</sequence>
<name>A0A2N9J7Z9_FAGSY</name>
<dbReference type="AlphaFoldDB" id="A0A2N9J7Z9"/>
<proteinExistence type="predicted"/>
<dbReference type="EMBL" id="OIVN01006419">
    <property type="protein sequence ID" value="SPD32745.1"/>
    <property type="molecule type" value="Genomic_DNA"/>
</dbReference>
<reference evidence="1" key="1">
    <citation type="submission" date="2018-02" db="EMBL/GenBank/DDBJ databases">
        <authorList>
            <person name="Cohen D.B."/>
            <person name="Kent A.D."/>
        </authorList>
    </citation>
    <scope>NUCLEOTIDE SEQUENCE</scope>
</reference>